<dbReference type="Proteomes" id="UP000199412">
    <property type="component" value="Unassembled WGS sequence"/>
</dbReference>
<evidence type="ECO:0000313" key="2">
    <source>
        <dbReference type="Proteomes" id="UP000199412"/>
    </source>
</evidence>
<gene>
    <name evidence="1" type="ORF">SAMN05421720_101663</name>
</gene>
<sequence length="401" mass="44839">MTPHDTAPRETETPSYAVAVLPGLSGVDAAQWDACAGGDNPFVSHAFLSALEDSGSVGSGTGWRPQHLLIRDGHGRPLAVAPLYLKSHSYGEYVFDWSWANAWHQAGGQYYPKLQGAVPFTPVTGPRLLVRPDAPDPDALRRALLVAMVELADRAGLSSIHVTFPTEGEATFGEEMGFLRRQGQQYHWENPGYRDFQDFLDTLASRKRKAIRKERDRANTQGVALRALTGGDVRSRHWDAFFRFYMSTADRKWGQPYLTRDFFHLLGERLGDRVVLIMGTEDATGRDVCGALNLRGGESLYGRNWGCLADYRFLHFEACYYRAMDHAIAHGLRWVEAGAQGEHKVQRGYLPRATHSLHWIADPGFRDAVARFVEQERQMVGEDMAALTAFGPYRKGERPAS</sequence>
<dbReference type="PANTHER" id="PTHR47017">
    <property type="entry name" value="ACYL-COA"/>
    <property type="match status" value="1"/>
</dbReference>
<dbReference type="SUPFAM" id="SSF55729">
    <property type="entry name" value="Acyl-CoA N-acyltransferases (Nat)"/>
    <property type="match status" value="1"/>
</dbReference>
<dbReference type="InterPro" id="IPR016181">
    <property type="entry name" value="Acyl_CoA_acyltransferase"/>
</dbReference>
<dbReference type="RefSeq" id="WP_092781941.1">
    <property type="nucleotide sequence ID" value="NZ_FNAP01000001.1"/>
</dbReference>
<dbReference type="AlphaFoldDB" id="A0A1G6XWW1"/>
<dbReference type="PANTHER" id="PTHR47017:SF1">
    <property type="entry name" value="ACYL-COA"/>
    <property type="match status" value="1"/>
</dbReference>
<organism evidence="1 2">
    <name type="scientific">Rhodospira trueperi</name>
    <dbReference type="NCBI Taxonomy" id="69960"/>
    <lineage>
        <taxon>Bacteria</taxon>
        <taxon>Pseudomonadati</taxon>
        <taxon>Pseudomonadota</taxon>
        <taxon>Alphaproteobacteria</taxon>
        <taxon>Rhodospirillales</taxon>
        <taxon>Rhodospirillaceae</taxon>
        <taxon>Rhodospira</taxon>
    </lineage>
</organism>
<reference evidence="1 2" key="1">
    <citation type="submission" date="2016-10" db="EMBL/GenBank/DDBJ databases">
        <authorList>
            <person name="de Groot N.N."/>
        </authorList>
    </citation>
    <scope>NUCLEOTIDE SEQUENCE [LARGE SCALE GENOMIC DNA]</scope>
    <source>
        <strain evidence="1 2">ATCC 700224</strain>
    </source>
</reference>
<dbReference type="Gene3D" id="3.40.630.30">
    <property type="match status" value="1"/>
</dbReference>
<dbReference type="STRING" id="69960.SAMN05421720_101663"/>
<dbReference type="Pfam" id="PF04339">
    <property type="entry name" value="FemAB_like"/>
    <property type="match status" value="1"/>
</dbReference>
<name>A0A1G6XWW1_9PROT</name>
<protein>
    <submittedName>
        <fullName evidence="1">Uncharacterized protein</fullName>
    </submittedName>
</protein>
<accession>A0A1G6XWW1</accession>
<proteinExistence type="predicted"/>
<evidence type="ECO:0000313" key="1">
    <source>
        <dbReference type="EMBL" id="SDD82471.1"/>
    </source>
</evidence>
<dbReference type="OrthoDB" id="9776898at2"/>
<dbReference type="InterPro" id="IPR007434">
    <property type="entry name" value="FemAB-like"/>
</dbReference>
<dbReference type="EMBL" id="FNAP01000001">
    <property type="protein sequence ID" value="SDD82471.1"/>
    <property type="molecule type" value="Genomic_DNA"/>
</dbReference>
<keyword evidence="2" id="KW-1185">Reference proteome</keyword>